<dbReference type="AlphaFoldDB" id="A0A1R1X0E5"/>
<proteinExistence type="predicted"/>
<dbReference type="PANTHER" id="PTHR10188">
    <property type="entry name" value="L-ASPARAGINASE"/>
    <property type="match status" value="1"/>
</dbReference>
<dbReference type="Pfam" id="PF01112">
    <property type="entry name" value="Asparaginase_2"/>
    <property type="match status" value="2"/>
</dbReference>
<evidence type="ECO:0000313" key="3">
    <source>
        <dbReference type="EMBL" id="OMJ08101.1"/>
    </source>
</evidence>
<feature type="active site" description="Nucleophile" evidence="1">
    <location>
        <position position="145"/>
    </location>
</feature>
<dbReference type="CDD" id="cd04514">
    <property type="entry name" value="Taspase1_like"/>
    <property type="match status" value="1"/>
</dbReference>
<evidence type="ECO:0000256" key="2">
    <source>
        <dbReference type="PIRSR" id="PIRSR600246-3"/>
    </source>
</evidence>
<feature type="site" description="Cleavage; by autolysis" evidence="2">
    <location>
        <begin position="144"/>
        <end position="145"/>
    </location>
</feature>
<keyword evidence="5" id="KW-1185">Reference proteome</keyword>
<dbReference type="OrthoDB" id="77601at2759"/>
<dbReference type="GO" id="GO:0004298">
    <property type="term" value="F:threonine-type endopeptidase activity"/>
    <property type="evidence" value="ECO:0007669"/>
    <property type="project" value="InterPro"/>
</dbReference>
<dbReference type="PANTHER" id="PTHR10188:SF8">
    <property type="entry name" value="THREONINE ASPARTASE 1"/>
    <property type="match status" value="1"/>
</dbReference>
<accession>A0A1R1X0E5</accession>
<dbReference type="EMBL" id="LSSM01007481">
    <property type="protein sequence ID" value="OMJ08101.1"/>
    <property type="molecule type" value="Genomic_DNA"/>
</dbReference>
<dbReference type="InterPro" id="IPR037464">
    <property type="entry name" value="Taspase1"/>
</dbReference>
<evidence type="ECO:0000313" key="4">
    <source>
        <dbReference type="EMBL" id="OMJ26010.1"/>
    </source>
</evidence>
<dbReference type="SUPFAM" id="SSF56235">
    <property type="entry name" value="N-terminal nucleophile aminohydrolases (Ntn hydrolases)"/>
    <property type="match status" value="1"/>
</dbReference>
<reference evidence="3" key="2">
    <citation type="submission" date="2017-01" db="EMBL/GenBank/DDBJ databases">
        <authorList>
            <person name="Mah S.A."/>
            <person name="Swanson W.J."/>
            <person name="Moy G.W."/>
            <person name="Vacquier V.D."/>
        </authorList>
    </citation>
    <scope>NUCLEOTIDE SEQUENCE [LARGE SCALE GENOMIC DNA]</scope>
    <source>
        <strain evidence="3">ID-206-W2</strain>
    </source>
</reference>
<evidence type="ECO:0000256" key="1">
    <source>
        <dbReference type="PIRSR" id="PIRSR600246-1"/>
    </source>
</evidence>
<dbReference type="InterPro" id="IPR029055">
    <property type="entry name" value="Ntn_hydrolases_N"/>
</dbReference>
<dbReference type="GO" id="GO:0051604">
    <property type="term" value="P:protein maturation"/>
    <property type="evidence" value="ECO:0007669"/>
    <property type="project" value="TreeGrafter"/>
</dbReference>
<sequence>MDKTSIIFVHIGAGNHSIDKEKIYKEAIKRACIIANEALKLGKPCEKVVEIAIKSLEDNPATNAGIGSNLTRNGTVQCDASIMRSTDGAFGAVGAVSAIKNPIEAANKLLDFEAKGEDALGLVPPLENSKEQLESVSDIDVFEDTVGAVCLDFNGNIASGVSSGGIAIKLEGRVGEAAIYKSGCWAQAYNNEGIETVVGSSVTGNGEQIMRLSVAKKMAKSLSHPEIDPLESTEKTFSKLLGIFFYTLVF</sequence>
<protein>
    <submittedName>
        <fullName evidence="3">Threonine aspartase 1</fullName>
    </submittedName>
</protein>
<dbReference type="Proteomes" id="UP000187429">
    <property type="component" value="Unassembled WGS sequence"/>
</dbReference>
<gene>
    <name evidence="3" type="ORF">AYI69_g11196</name>
    <name evidence="4" type="ORF">AYI69_g4103</name>
</gene>
<dbReference type="EMBL" id="LSSM01001543">
    <property type="protein sequence ID" value="OMJ26010.1"/>
    <property type="molecule type" value="Genomic_DNA"/>
</dbReference>
<dbReference type="Gene3D" id="3.60.20.30">
    <property type="entry name" value="(Glycosyl)asparaginase"/>
    <property type="match status" value="1"/>
</dbReference>
<name>A0A1R1X0E5_9FUNG</name>
<reference evidence="5" key="1">
    <citation type="submission" date="2017-01" db="EMBL/GenBank/DDBJ databases">
        <authorList>
            <person name="Wang Y."/>
            <person name="White M."/>
            <person name="Kvist S."/>
            <person name="Moncalvo J.-M."/>
        </authorList>
    </citation>
    <scope>NUCLEOTIDE SEQUENCE [LARGE SCALE GENOMIC DNA]</scope>
    <source>
        <strain evidence="5">ID-206-W2</strain>
    </source>
</reference>
<evidence type="ECO:0000313" key="5">
    <source>
        <dbReference type="Proteomes" id="UP000187429"/>
    </source>
</evidence>
<dbReference type="GO" id="GO:0005737">
    <property type="term" value="C:cytoplasm"/>
    <property type="evidence" value="ECO:0007669"/>
    <property type="project" value="TreeGrafter"/>
</dbReference>
<dbReference type="InterPro" id="IPR000246">
    <property type="entry name" value="Peptidase_T2"/>
</dbReference>
<organism evidence="3 5">
    <name type="scientific">Smittium culicis</name>
    <dbReference type="NCBI Taxonomy" id="133412"/>
    <lineage>
        <taxon>Eukaryota</taxon>
        <taxon>Fungi</taxon>
        <taxon>Fungi incertae sedis</taxon>
        <taxon>Zoopagomycota</taxon>
        <taxon>Kickxellomycotina</taxon>
        <taxon>Harpellomycetes</taxon>
        <taxon>Harpellales</taxon>
        <taxon>Legeriomycetaceae</taxon>
        <taxon>Smittium</taxon>
    </lineage>
</organism>
<comment type="caution">
    <text evidence="3">The sequence shown here is derived from an EMBL/GenBank/DDBJ whole genome shotgun (WGS) entry which is preliminary data.</text>
</comment>